<dbReference type="Proteomes" id="UP000480684">
    <property type="component" value="Unassembled WGS sequence"/>
</dbReference>
<dbReference type="RefSeq" id="WP_163673747.1">
    <property type="nucleotide sequence ID" value="NZ_JAAIYP010000004.1"/>
</dbReference>
<keyword evidence="2" id="KW-1185">Reference proteome</keyword>
<organism evidence="1 2">
    <name type="scientific">Magnetospirillum aberrantis SpK</name>
    <dbReference type="NCBI Taxonomy" id="908842"/>
    <lineage>
        <taxon>Bacteria</taxon>
        <taxon>Pseudomonadati</taxon>
        <taxon>Pseudomonadota</taxon>
        <taxon>Alphaproteobacteria</taxon>
        <taxon>Rhodospirillales</taxon>
        <taxon>Rhodospirillaceae</taxon>
        <taxon>Magnetospirillum</taxon>
    </lineage>
</organism>
<name>A0A7C9UX68_9PROT</name>
<gene>
    <name evidence="1" type="ORF">G4223_00695</name>
</gene>
<dbReference type="Gene3D" id="3.30.450.40">
    <property type="match status" value="1"/>
</dbReference>
<dbReference type="Pfam" id="PF04340">
    <property type="entry name" value="DUF484"/>
    <property type="match status" value="1"/>
</dbReference>
<dbReference type="EMBL" id="JAAIYP010000004">
    <property type="protein sequence ID" value="NFV78634.1"/>
    <property type="molecule type" value="Genomic_DNA"/>
</dbReference>
<proteinExistence type="predicted"/>
<comment type="caution">
    <text evidence="1">The sequence shown here is derived from an EMBL/GenBank/DDBJ whole genome shotgun (WGS) entry which is preliminary data.</text>
</comment>
<sequence length="240" mass="25567">MAHKRDDAASAAPPAAAPTEAQVAAYLRRHGDFLLRHPDLVMALSPPSRWAEAGSVVDMQAFMIERLKEEVNRIKGAAEDLILTSRSNMNTQNRTHQAVLVLMEADSLAELAQAVADDLPPILDVDIATLCFERDDLQPLPVLQVPGVFALPTGSVDLLMGGPERHCALHEEMPGDPALFGGGAGLVASSALVRLSPGGICPEGVLALGSRHGCTFHAGQGTELISFLARVIELCLRRFV</sequence>
<dbReference type="InterPro" id="IPR029016">
    <property type="entry name" value="GAF-like_dom_sf"/>
</dbReference>
<dbReference type="AlphaFoldDB" id="A0A7C9UX68"/>
<protein>
    <submittedName>
        <fullName evidence="1">DUF484 family protein</fullName>
    </submittedName>
</protein>
<reference evidence="1 2" key="1">
    <citation type="submission" date="2020-02" db="EMBL/GenBank/DDBJ databases">
        <authorList>
            <person name="Dziuba M."/>
            <person name="Kuznetsov B."/>
            <person name="Mardanov A."/>
            <person name="Ravin N."/>
            <person name="Grouzdev D."/>
        </authorList>
    </citation>
    <scope>NUCLEOTIDE SEQUENCE [LARGE SCALE GENOMIC DNA]</scope>
    <source>
        <strain evidence="1 2">SpK</strain>
    </source>
</reference>
<evidence type="ECO:0000313" key="2">
    <source>
        <dbReference type="Proteomes" id="UP000480684"/>
    </source>
</evidence>
<dbReference type="InterPro" id="IPR007435">
    <property type="entry name" value="DUF484"/>
</dbReference>
<dbReference type="PANTHER" id="PTHR38765:SF1">
    <property type="entry name" value="DUF484 DOMAIN-CONTAINING PROTEIN"/>
    <property type="match status" value="1"/>
</dbReference>
<dbReference type="PANTHER" id="PTHR38765">
    <property type="entry name" value="DUF484 DOMAIN-CONTAINING PROTEIN"/>
    <property type="match status" value="1"/>
</dbReference>
<evidence type="ECO:0000313" key="1">
    <source>
        <dbReference type="EMBL" id="NFV78634.1"/>
    </source>
</evidence>
<accession>A0A7C9UX68</accession>